<evidence type="ECO:0000313" key="2">
    <source>
        <dbReference type="EMBL" id="GMF38195.1"/>
    </source>
</evidence>
<dbReference type="EMBL" id="BSXT01001076">
    <property type="protein sequence ID" value="GMF38195.1"/>
    <property type="molecule type" value="Genomic_DNA"/>
</dbReference>
<evidence type="ECO:0000256" key="1">
    <source>
        <dbReference type="SAM" id="SignalP"/>
    </source>
</evidence>
<keyword evidence="3" id="KW-1185">Reference proteome</keyword>
<dbReference type="AlphaFoldDB" id="A0A9W7CPZ1"/>
<protein>
    <submittedName>
        <fullName evidence="2">Unnamed protein product</fullName>
    </submittedName>
</protein>
<reference evidence="2" key="1">
    <citation type="submission" date="2023-04" db="EMBL/GenBank/DDBJ databases">
        <title>Phytophthora fragariaefolia NBRC 109709.</title>
        <authorList>
            <person name="Ichikawa N."/>
            <person name="Sato H."/>
            <person name="Tonouchi N."/>
        </authorList>
    </citation>
    <scope>NUCLEOTIDE SEQUENCE</scope>
    <source>
        <strain evidence="2">NBRC 109709</strain>
    </source>
</reference>
<comment type="caution">
    <text evidence="2">The sequence shown here is derived from an EMBL/GenBank/DDBJ whole genome shotgun (WGS) entry which is preliminary data.</text>
</comment>
<name>A0A9W7CPZ1_9STRA</name>
<evidence type="ECO:0000313" key="3">
    <source>
        <dbReference type="Proteomes" id="UP001165121"/>
    </source>
</evidence>
<proteinExistence type="predicted"/>
<feature type="chain" id="PRO_5040851039" evidence="1">
    <location>
        <begin position="18"/>
        <end position="136"/>
    </location>
</feature>
<organism evidence="2 3">
    <name type="scientific">Phytophthora fragariaefolia</name>
    <dbReference type="NCBI Taxonomy" id="1490495"/>
    <lineage>
        <taxon>Eukaryota</taxon>
        <taxon>Sar</taxon>
        <taxon>Stramenopiles</taxon>
        <taxon>Oomycota</taxon>
        <taxon>Peronosporomycetes</taxon>
        <taxon>Peronosporales</taxon>
        <taxon>Peronosporaceae</taxon>
        <taxon>Phytophthora</taxon>
    </lineage>
</organism>
<dbReference type="OrthoDB" id="70329at2759"/>
<gene>
    <name evidence="2" type="ORF">Pfra01_001092300</name>
</gene>
<feature type="signal peptide" evidence="1">
    <location>
        <begin position="1"/>
        <end position="17"/>
    </location>
</feature>
<accession>A0A9W7CPZ1</accession>
<keyword evidence="1" id="KW-0732">Signal</keyword>
<dbReference type="Proteomes" id="UP001165121">
    <property type="component" value="Unassembled WGS sequence"/>
</dbReference>
<sequence>MCVVSILLAMSWAKSSTHTNTTSLGPELQDLLINQDQDENGVTGNTLVTNACKDLVDAGVMNARSDKAQKSLCGNKCYDKVNAKYKTLLDNDCFASDDADEEASAKLQAASYQIACQTNADGKYCSTWAPLASVRW</sequence>